<gene>
    <name evidence="1" type="ORF">APZ42_016840</name>
</gene>
<proteinExistence type="predicted"/>
<sequence>MKKKKGGKDKIRKSLLNSSLFLRQAERSSYVPAITSLAFKLAGPNHSSVSLWKKKLVIRHVRHKNWKKKKEIQSPGVIVPFSIAVEWRVGGTGVDPSCFFFSFHLLSNTFNLTCSYPPGSLVC</sequence>
<reference evidence="1 2" key="1">
    <citation type="submission" date="2016-03" db="EMBL/GenBank/DDBJ databases">
        <title>EvidentialGene: Evidence-directed Construction of Genes on Genomes.</title>
        <authorList>
            <person name="Gilbert D.G."/>
            <person name="Choi J.-H."/>
            <person name="Mockaitis K."/>
            <person name="Colbourne J."/>
            <person name="Pfrender M."/>
        </authorList>
    </citation>
    <scope>NUCLEOTIDE SEQUENCE [LARGE SCALE GENOMIC DNA]</scope>
    <source>
        <strain evidence="1 2">Xinb3</strain>
        <tissue evidence="1">Complete organism</tissue>
    </source>
</reference>
<dbReference type="EMBL" id="LRGB01000642">
    <property type="protein sequence ID" value="KZS17232.1"/>
    <property type="molecule type" value="Genomic_DNA"/>
</dbReference>
<organism evidence="1 2">
    <name type="scientific">Daphnia magna</name>
    <dbReference type="NCBI Taxonomy" id="35525"/>
    <lineage>
        <taxon>Eukaryota</taxon>
        <taxon>Metazoa</taxon>
        <taxon>Ecdysozoa</taxon>
        <taxon>Arthropoda</taxon>
        <taxon>Crustacea</taxon>
        <taxon>Branchiopoda</taxon>
        <taxon>Diplostraca</taxon>
        <taxon>Cladocera</taxon>
        <taxon>Anomopoda</taxon>
        <taxon>Daphniidae</taxon>
        <taxon>Daphnia</taxon>
    </lineage>
</organism>
<evidence type="ECO:0000313" key="2">
    <source>
        <dbReference type="Proteomes" id="UP000076858"/>
    </source>
</evidence>
<protein>
    <submittedName>
        <fullName evidence="1">Uncharacterized protein</fullName>
    </submittedName>
</protein>
<keyword evidence="2" id="KW-1185">Reference proteome</keyword>
<comment type="caution">
    <text evidence="1">The sequence shown here is derived from an EMBL/GenBank/DDBJ whole genome shotgun (WGS) entry which is preliminary data.</text>
</comment>
<dbReference type="AlphaFoldDB" id="A0A162CM15"/>
<dbReference type="Proteomes" id="UP000076858">
    <property type="component" value="Unassembled WGS sequence"/>
</dbReference>
<evidence type="ECO:0000313" key="1">
    <source>
        <dbReference type="EMBL" id="KZS17232.1"/>
    </source>
</evidence>
<accession>A0A162CM15</accession>
<name>A0A162CM15_9CRUS</name>